<protein>
    <submittedName>
        <fullName evidence="2">Uncharacterized protein</fullName>
    </submittedName>
</protein>
<accession>A0ABQ7JDQ0</accession>
<evidence type="ECO:0000256" key="1">
    <source>
        <dbReference type="SAM" id="Phobius"/>
    </source>
</evidence>
<evidence type="ECO:0000313" key="2">
    <source>
        <dbReference type="EMBL" id="KAF8821770.1"/>
    </source>
</evidence>
<sequence length="770" mass="84324">MQIRRKFGQYVKRIVFLSIVFIGINVAPHGRDYSLYSFHGTNHALTGKGHEGNEAKRSLTNIFKAKLFAFAGGIPLSDTLPEFEHNSNNTMNDEELLEGSGWIGNFLPSTIEKRNPFSLIAEVPANAINLIRPTNGMLWNNVNSVLPSWSRAAASREQNLSHNLSTNGSSPLFFSGVNALPGILVDTAVGIIPGFFRVTAIDGSSQHVAASYMETSSFDEIIKRSSGEVITVNSDNLDADSLLKLLSTNSTGTNLAALLQTSEDQITNSHILSSLLLPPVAFYSRNNFTANSSWPVPHRSGYSQGSSLNQCFDGRASLTHNFLNSAFLISNPITLLYTDDEKYVWGSSWTTIFKIDRSQNELRIVDFVVKPMNELLQDKFHGAYSILTKEGIFIVSTVSRMEAYNDVPGSNGEKIMKNPIFYSLTDDIPSAKPNEAIRSLCMTHDGFLAWTTDRGRVGIHNRVIDEGFKRSIDWLQLGNPDEPLEVSNSIACDEEGGIYIVSSRYMHKAVWNGTSLQIAWEVAYGKSLSRDSVRLGKGSGSTPSIMGSGTRKFVVITDDSTIMNVVILDASTGELKDKKPVTFGNPSATRTLSEQSVLVNGWRLVVVNNTPREDVTSSLLSLGNPATFLAEYFSFPVSRISSIITSSWPVIVGDAPKGIEQMIFNPNTGRLSISWINTDVSIPNGIPTMSASTGILYGIGKRGAFGVDAAPFRGMWTLEALDWWTGKEVFYYNIAIGPFANSIYAATEIGPNEIITGTAAGVVRIRRRQV</sequence>
<gene>
    <name evidence="2" type="ORF">IE077_001602</name>
</gene>
<organism evidence="2 3">
    <name type="scientific">Cardiosporidium cionae</name>
    <dbReference type="NCBI Taxonomy" id="476202"/>
    <lineage>
        <taxon>Eukaryota</taxon>
        <taxon>Sar</taxon>
        <taxon>Alveolata</taxon>
        <taxon>Apicomplexa</taxon>
        <taxon>Aconoidasida</taxon>
        <taxon>Nephromycida</taxon>
        <taxon>Cardiosporidium</taxon>
    </lineage>
</organism>
<evidence type="ECO:0000313" key="3">
    <source>
        <dbReference type="Proteomes" id="UP000823046"/>
    </source>
</evidence>
<feature type="transmembrane region" description="Helical" evidence="1">
    <location>
        <begin position="10"/>
        <end position="27"/>
    </location>
</feature>
<proteinExistence type="predicted"/>
<dbReference type="EMBL" id="JADAQX010000129">
    <property type="protein sequence ID" value="KAF8821770.1"/>
    <property type="molecule type" value="Genomic_DNA"/>
</dbReference>
<name>A0ABQ7JDQ0_9APIC</name>
<keyword evidence="1" id="KW-0472">Membrane</keyword>
<reference evidence="2 3" key="1">
    <citation type="journal article" date="2020" name="bioRxiv">
        <title>Metabolic contributions of an alphaproteobacterial endosymbiont in the apicomplexan Cardiosporidium cionae.</title>
        <authorList>
            <person name="Hunter E.S."/>
            <person name="Paight C.J."/>
            <person name="Lane C.E."/>
        </authorList>
    </citation>
    <scope>NUCLEOTIDE SEQUENCE [LARGE SCALE GENOMIC DNA]</scope>
    <source>
        <strain evidence="2">ESH_2018</strain>
    </source>
</reference>
<dbReference type="Proteomes" id="UP000823046">
    <property type="component" value="Unassembled WGS sequence"/>
</dbReference>
<keyword evidence="3" id="KW-1185">Reference proteome</keyword>
<keyword evidence="1" id="KW-0812">Transmembrane</keyword>
<comment type="caution">
    <text evidence="2">The sequence shown here is derived from an EMBL/GenBank/DDBJ whole genome shotgun (WGS) entry which is preliminary data.</text>
</comment>
<keyword evidence="1" id="KW-1133">Transmembrane helix</keyword>